<evidence type="ECO:0000256" key="1">
    <source>
        <dbReference type="ARBA" id="ARBA00004141"/>
    </source>
</evidence>
<keyword evidence="3 5" id="KW-1133">Transmembrane helix</keyword>
<gene>
    <name evidence="7" type="ORF">RM529_10775</name>
</gene>
<comment type="subcellular location">
    <subcellularLocation>
        <location evidence="1">Membrane</location>
        <topology evidence="1">Multi-pass membrane protein</topology>
    </subcellularLocation>
</comment>
<dbReference type="InterPro" id="IPR036259">
    <property type="entry name" value="MFS_trans_sf"/>
</dbReference>
<sequence>MTENEPPEQATNPPITQELRKKIGYRWKICALLFFATTLNYIDRHVLSILAPNLQREFGWSEIDYGYIIAAFQAAYGIGVVLVGKLLDHKGIKILYALAVAIWSLAGMGHAFAGSLSGFVLSRFALGLGESANFPAALKTVSEWFPGKERALVAGIFNAGSNVGIIAAALLVPWITLQFGWEWAFIGIGALGFIWIVFWLLTYNKPEQHSKISKEELRYIQAGNKKEESNSVPWGKVLLKKETIIVCLVRFISDPTWWFLLFWLPKFLEEKHEITLTDIALPMIFIYVIADIGSVLGGWLSSHLIKMNKSLDFARKVTMLICAVSVLPIVIVSQTDNLYLSVGLISLAAAAHTGWMANVYAIISDVFPRNAIGSVTGLSTLSAVLGGMLYAIFVGFILEKTGSYFYIFLISGFAYFLAWIILKTGIPEIKSIKFSK</sequence>
<dbReference type="InterPro" id="IPR020846">
    <property type="entry name" value="MFS_dom"/>
</dbReference>
<accession>A0ABU3CW91</accession>
<evidence type="ECO:0000256" key="5">
    <source>
        <dbReference type="SAM" id="Phobius"/>
    </source>
</evidence>
<evidence type="ECO:0000256" key="4">
    <source>
        <dbReference type="ARBA" id="ARBA00023136"/>
    </source>
</evidence>
<feature type="transmembrane region" description="Helical" evidence="5">
    <location>
        <begin position="279"/>
        <end position="301"/>
    </location>
</feature>
<keyword evidence="8" id="KW-1185">Reference proteome</keyword>
<feature type="transmembrane region" description="Helical" evidence="5">
    <location>
        <begin position="150"/>
        <end position="175"/>
    </location>
</feature>
<evidence type="ECO:0000313" key="8">
    <source>
        <dbReference type="Proteomes" id="UP001248819"/>
    </source>
</evidence>
<comment type="caution">
    <text evidence="7">The sequence shown here is derived from an EMBL/GenBank/DDBJ whole genome shotgun (WGS) entry which is preliminary data.</text>
</comment>
<dbReference type="EMBL" id="JAVRHP010000052">
    <property type="protein sequence ID" value="MDT0650632.1"/>
    <property type="molecule type" value="Genomic_DNA"/>
</dbReference>
<feature type="transmembrane region" description="Helical" evidence="5">
    <location>
        <begin position="65"/>
        <end position="87"/>
    </location>
</feature>
<dbReference type="SUPFAM" id="SSF103473">
    <property type="entry name" value="MFS general substrate transporter"/>
    <property type="match status" value="1"/>
</dbReference>
<feature type="transmembrane region" description="Helical" evidence="5">
    <location>
        <begin position="375"/>
        <end position="398"/>
    </location>
</feature>
<feature type="transmembrane region" description="Helical" evidence="5">
    <location>
        <begin position="94"/>
        <end position="113"/>
    </location>
</feature>
<dbReference type="PIRSF" id="PIRSF002808">
    <property type="entry name" value="Hexose_phosphate_transp"/>
    <property type="match status" value="1"/>
</dbReference>
<dbReference type="InterPro" id="IPR000849">
    <property type="entry name" value="Sugar_P_transporter"/>
</dbReference>
<dbReference type="InterPro" id="IPR011701">
    <property type="entry name" value="MFS"/>
</dbReference>
<feature type="transmembrane region" description="Helical" evidence="5">
    <location>
        <begin position="25"/>
        <end position="42"/>
    </location>
</feature>
<name>A0ABU3CW91_9FLAO</name>
<evidence type="ECO:0000256" key="2">
    <source>
        <dbReference type="ARBA" id="ARBA00022692"/>
    </source>
</evidence>
<evidence type="ECO:0000313" key="7">
    <source>
        <dbReference type="EMBL" id="MDT0650632.1"/>
    </source>
</evidence>
<keyword evidence="2 5" id="KW-0812">Transmembrane</keyword>
<proteinExistence type="predicted"/>
<dbReference type="Proteomes" id="UP001248819">
    <property type="component" value="Unassembled WGS sequence"/>
</dbReference>
<dbReference type="PANTHER" id="PTHR11662">
    <property type="entry name" value="SOLUTE CARRIER FAMILY 17"/>
    <property type="match status" value="1"/>
</dbReference>
<dbReference type="Pfam" id="PF07690">
    <property type="entry name" value="MFS_1"/>
    <property type="match status" value="1"/>
</dbReference>
<dbReference type="PROSITE" id="PS50850">
    <property type="entry name" value="MFS"/>
    <property type="match status" value="1"/>
</dbReference>
<keyword evidence="4 5" id="KW-0472">Membrane</keyword>
<reference evidence="7 8" key="1">
    <citation type="submission" date="2023-09" db="EMBL/GenBank/DDBJ databases">
        <authorList>
            <person name="Rey-Velasco X."/>
        </authorList>
    </citation>
    <scope>NUCLEOTIDE SEQUENCE [LARGE SCALE GENOMIC DNA]</scope>
    <source>
        <strain evidence="7 8">F297</strain>
    </source>
</reference>
<feature type="transmembrane region" description="Helical" evidence="5">
    <location>
        <begin position="181"/>
        <end position="201"/>
    </location>
</feature>
<feature type="transmembrane region" description="Helical" evidence="5">
    <location>
        <begin position="313"/>
        <end position="332"/>
    </location>
</feature>
<evidence type="ECO:0000256" key="3">
    <source>
        <dbReference type="ARBA" id="ARBA00022989"/>
    </source>
</evidence>
<feature type="transmembrane region" description="Helical" evidence="5">
    <location>
        <begin position="404"/>
        <end position="422"/>
    </location>
</feature>
<feature type="transmembrane region" description="Helical" evidence="5">
    <location>
        <begin position="338"/>
        <end position="363"/>
    </location>
</feature>
<protein>
    <submittedName>
        <fullName evidence="7">MFS transporter</fullName>
    </submittedName>
</protein>
<organism evidence="7 8">
    <name type="scientific">Autumnicola edwardsiae</name>
    <dbReference type="NCBI Taxonomy" id="3075594"/>
    <lineage>
        <taxon>Bacteria</taxon>
        <taxon>Pseudomonadati</taxon>
        <taxon>Bacteroidota</taxon>
        <taxon>Flavobacteriia</taxon>
        <taxon>Flavobacteriales</taxon>
        <taxon>Flavobacteriaceae</taxon>
        <taxon>Autumnicola</taxon>
    </lineage>
</organism>
<dbReference type="InterPro" id="IPR050382">
    <property type="entry name" value="MFS_Na/Anion_cotransporter"/>
</dbReference>
<dbReference type="RefSeq" id="WP_311484802.1">
    <property type="nucleotide sequence ID" value="NZ_JAVRHP010000052.1"/>
</dbReference>
<dbReference type="Gene3D" id="1.20.1250.20">
    <property type="entry name" value="MFS general substrate transporter like domains"/>
    <property type="match status" value="2"/>
</dbReference>
<evidence type="ECO:0000259" key="6">
    <source>
        <dbReference type="PROSITE" id="PS50850"/>
    </source>
</evidence>
<feature type="domain" description="Major facilitator superfamily (MFS) profile" evidence="6">
    <location>
        <begin position="29"/>
        <end position="430"/>
    </location>
</feature>
<dbReference type="PANTHER" id="PTHR11662:SF285">
    <property type="entry name" value="HEXURONATE TRANSPORTER"/>
    <property type="match status" value="1"/>
</dbReference>
<dbReference type="CDD" id="cd17319">
    <property type="entry name" value="MFS_ExuT_GudP_like"/>
    <property type="match status" value="1"/>
</dbReference>